<dbReference type="eggNOG" id="ENOG503404T">
    <property type="taxonomic scope" value="Bacteria"/>
</dbReference>
<reference evidence="3 4" key="1">
    <citation type="submission" date="2017-05" db="EMBL/GenBank/DDBJ databases">
        <authorList>
            <person name="Song R."/>
            <person name="Chenine A.L."/>
            <person name="Ruprecht R.M."/>
        </authorList>
    </citation>
    <scope>NUCLEOTIDE SEQUENCE [LARGE SCALE GENOMIC DNA]</scope>
    <source>
        <strain evidence="3">PD5205</strain>
    </source>
</reference>
<dbReference type="RefSeq" id="WP_197493703.1">
    <property type="nucleotide sequence ID" value="NZ_CP016830.1"/>
</dbReference>
<gene>
    <name evidence="3" type="ORF">PD5205_00223</name>
</gene>
<evidence type="ECO:0000313" key="3">
    <source>
        <dbReference type="EMBL" id="SMR01544.1"/>
    </source>
</evidence>
<evidence type="ECO:0000313" key="4">
    <source>
        <dbReference type="Proteomes" id="UP000195953"/>
    </source>
</evidence>
<accession>A0A1Y6HDF1</accession>
<sequence length="1375" mass="150955">MKSKVGPASTAPSASFEVGSTSEPIARPAQDIRSEFTVSAPPPELRPRPDANRPRSLKGRIAGKMSERQTVFNFGIPGTGRTIDRPLRSGVPVNGQPSAETHSADLDPLVLEARQLKKLAESTLASLKAAPTAVWDRPAPPAKRSVGSQLRSWLKPASLRTIVGKKPAKPEAASQQHNPASVAAMAATLIERLDHERQGVDAALTALAQARAEFEAIRHATRPTSLAAALANPAQLRNNRQRLEQAQVRLQSAETHASLSLQRLRDSVQGKEVMRVCALSERQDQTKQQADLSRQLLGDLQAGLCAVDARIMDRQAATTQNLEAKVEQTRTLMSQERDRSIAERAVVQAETRLQTLRNQLQVCNDPAQIADLEAAIAQTQDMHARNLQTHLQLAQLLVHVEAECAGLNDEIGTLHRQRAADAGERVGINAAERQLHRTRQQLIAEQSAAEERCDQVAVKQLCEHHLANQIAATQDVALRDAAEMQAPLQRIATRLSGPDTPTPLPSFAVIDIVTSALTELTGNDAARAKSVLDALYQHSAGHWPRIAENLSKSARTRPTGSNNTHRDIVALCRKLAKIPRGVEIMQLLSNQGDTPAPADNAQALRVFWNADDAQLSESDLNVKAWLQTAKQVALATVVGRQQTFDDVHHAAFNAVRNGYFSNAPGSPYDQHDRRLRKATTHWVMRAAASSASKDKAETAIKKAPLPRRMIPTLEKTPFGKSTLNRSYAVSESMGLHSPRLQVDQAIARRMCRLEDTLKVCQTVPEMQYQIMAVQAMLKHLRSMEEKGAHLSQVIVHKRDSKAIRRLLKSTVQQRQMEQKWEKSIDASGRRGFNMLQHSRSVELLPLHAQMASGMLSVYELLQLAEQHVHDIAPTTLALPPPTDDLLTDDLSTAVKLLKHKHMRSKEDIVAFFKPFILNSQLRDRLRLGGGGTLGMGLPTLPYGPLSPVASPILFLETSHSNEAFAQISMPILGMEMSFGSAGTDAGEAGIGARIGAQVVPGVGLNAAVTGRIAAQGTTTSSTTMRFFRVRNKDDEMRSNMLNALDSMVRWDVLDPKQGRQYAGPLESIFARNPEVSISQSDSTTCTRTLTARLEVDTPMLRLNAGSDAASQILGLEPSAYAEAGRIRERRTETGGFISIVGNRSDAGKQNAGLTSNLNAVPISNTPLPSQDGRYGVQSQSLGVQFGMSRDLAWALEKNEISPFLIGDRQDADLDRHYSKSADMLAEIASNRDAWLLRCIETLEPDATGSRNTTDNRLRAAKLLDAFEARVASLEKESHYCQYNVNYSMKRRAGAEIDGYRGIKALALQRGDTKSAEDAQHAIDDILLMQETWRPLMLIVRERGRDSTMKGWRSLLRWQKLSNVDSQRTVVQFPPV</sequence>
<protein>
    <recommendedName>
        <fullName evidence="5">Type III effector</fullName>
    </recommendedName>
</protein>
<name>A0A1Y6HDF1_9XANT</name>
<keyword evidence="1" id="KW-0175">Coiled coil</keyword>
<dbReference type="STRING" id="48664.BER92_01070"/>
<dbReference type="Proteomes" id="UP000195953">
    <property type="component" value="Chromosome 1"/>
</dbReference>
<organism evidence="3 4">
    <name type="scientific">Xanthomonas fragariae</name>
    <dbReference type="NCBI Taxonomy" id="48664"/>
    <lineage>
        <taxon>Bacteria</taxon>
        <taxon>Pseudomonadati</taxon>
        <taxon>Pseudomonadota</taxon>
        <taxon>Gammaproteobacteria</taxon>
        <taxon>Lysobacterales</taxon>
        <taxon>Lysobacteraceae</taxon>
        <taxon>Xanthomonas</taxon>
    </lineage>
</organism>
<feature type="coiled-coil region" evidence="1">
    <location>
        <begin position="319"/>
        <end position="359"/>
    </location>
</feature>
<evidence type="ECO:0008006" key="5">
    <source>
        <dbReference type="Google" id="ProtNLM"/>
    </source>
</evidence>
<evidence type="ECO:0000256" key="1">
    <source>
        <dbReference type="SAM" id="Coils"/>
    </source>
</evidence>
<feature type="compositionally biased region" description="Polar residues" evidence="2">
    <location>
        <begin position="10"/>
        <end position="23"/>
    </location>
</feature>
<feature type="region of interest" description="Disordered" evidence="2">
    <location>
        <begin position="1"/>
        <end position="57"/>
    </location>
</feature>
<proteinExistence type="predicted"/>
<evidence type="ECO:0000256" key="2">
    <source>
        <dbReference type="SAM" id="MobiDB-lite"/>
    </source>
</evidence>
<dbReference type="EMBL" id="LT853885">
    <property type="protein sequence ID" value="SMR01544.1"/>
    <property type="molecule type" value="Genomic_DNA"/>
</dbReference>